<comment type="caution">
    <text evidence="1">The sequence shown here is derived from an EMBL/GenBank/DDBJ whole genome shotgun (WGS) entry which is preliminary data.</text>
</comment>
<dbReference type="EMBL" id="JASBAO010000001">
    <property type="protein sequence ID" value="MDI2089846.1"/>
    <property type="molecule type" value="Genomic_DNA"/>
</dbReference>
<dbReference type="Proteomes" id="UP001431634">
    <property type="component" value="Unassembled WGS sequence"/>
</dbReference>
<reference evidence="1" key="1">
    <citation type="submission" date="2023-05" db="EMBL/GenBank/DDBJ databases">
        <title>Whole genome sequence of Commensalibacter sp.</title>
        <authorList>
            <person name="Charoenyingcharoen P."/>
            <person name="Yukphan P."/>
        </authorList>
    </citation>
    <scope>NUCLEOTIDE SEQUENCE</scope>
    <source>
        <strain evidence="1">TBRC 16381</strain>
    </source>
</reference>
<dbReference type="RefSeq" id="WP_281447019.1">
    <property type="nucleotide sequence ID" value="NZ_JASBAO010000001.1"/>
</dbReference>
<evidence type="ECO:0000313" key="2">
    <source>
        <dbReference type="Proteomes" id="UP001431634"/>
    </source>
</evidence>
<sequence>MISVRLIPRAWTRIWTSLAIGGVGRSLISKTSLPPTRLKTTVLAQHLPYKSMVGVS</sequence>
<gene>
    <name evidence="1" type="ORF">QJV27_00390</name>
</gene>
<organism evidence="1 2">
    <name type="scientific">Commensalibacter oyaizuii</name>
    <dbReference type="NCBI Taxonomy" id="3043873"/>
    <lineage>
        <taxon>Bacteria</taxon>
        <taxon>Pseudomonadati</taxon>
        <taxon>Pseudomonadota</taxon>
        <taxon>Alphaproteobacteria</taxon>
        <taxon>Acetobacterales</taxon>
        <taxon>Acetobacteraceae</taxon>
    </lineage>
</organism>
<protein>
    <submittedName>
        <fullName evidence="1">Uncharacterized protein</fullName>
    </submittedName>
</protein>
<evidence type="ECO:0000313" key="1">
    <source>
        <dbReference type="EMBL" id="MDI2089846.1"/>
    </source>
</evidence>
<name>A0ABT6PZB1_9PROT</name>
<keyword evidence="2" id="KW-1185">Reference proteome</keyword>
<accession>A0ABT6PZB1</accession>
<proteinExistence type="predicted"/>